<dbReference type="RefSeq" id="WP_115587609.1">
    <property type="nucleotide sequence ID" value="NZ_LR134169.1"/>
</dbReference>
<evidence type="ECO:0000256" key="6">
    <source>
        <dbReference type="ARBA" id="ARBA00049880"/>
    </source>
</evidence>
<organism evidence="8 9">
    <name type="scientific">Actinobacillus lignieresii</name>
    <dbReference type="NCBI Taxonomy" id="720"/>
    <lineage>
        <taxon>Bacteria</taxon>
        <taxon>Pseudomonadati</taxon>
        <taxon>Pseudomonadota</taxon>
        <taxon>Gammaproteobacteria</taxon>
        <taxon>Pasteurellales</taxon>
        <taxon>Pasteurellaceae</taxon>
        <taxon>Actinobacillus</taxon>
    </lineage>
</organism>
<dbReference type="PANTHER" id="PTHR36449:SF1">
    <property type="entry name" value="ACETYLTRANSFERASE"/>
    <property type="match status" value="1"/>
</dbReference>
<dbReference type="GO" id="GO:0016747">
    <property type="term" value="F:acyltransferase activity, transferring groups other than amino-acyl groups"/>
    <property type="evidence" value="ECO:0007669"/>
    <property type="project" value="InterPro"/>
</dbReference>
<evidence type="ECO:0000256" key="1">
    <source>
        <dbReference type="ARBA" id="ARBA00009342"/>
    </source>
</evidence>
<keyword evidence="9" id="KW-1185">Reference proteome</keyword>
<sequence>MHAPELLSEQHIVRHFQCGEVVLDQWLQRTALKNQQNNASKTFVVCDENKQVMGFYCLSAGSVSHQFVAGALRRNMPDPIPVIILGRLAVDCSAQGKQLGVSMLKDAVLKSKTVANQIGVKALLVHALNQQAKQFYLKYGFSCSPIDEMVLMLKL</sequence>
<evidence type="ECO:0000256" key="5">
    <source>
        <dbReference type="ARBA" id="ARBA00023315"/>
    </source>
</evidence>
<dbReference type="EMBL" id="UFRN01000002">
    <property type="protein sequence ID" value="SUT94821.1"/>
    <property type="molecule type" value="Genomic_DNA"/>
</dbReference>
<evidence type="ECO:0000256" key="4">
    <source>
        <dbReference type="ARBA" id="ARBA00022679"/>
    </source>
</evidence>
<keyword evidence="5" id="KW-0012">Acyltransferase</keyword>
<accession>A0A380U1L1</accession>
<evidence type="ECO:0000256" key="2">
    <source>
        <dbReference type="ARBA" id="ARBA00022491"/>
    </source>
</evidence>
<evidence type="ECO:0000313" key="8">
    <source>
        <dbReference type="EMBL" id="SUT94821.1"/>
    </source>
</evidence>
<keyword evidence="2" id="KW-0678">Repressor</keyword>
<dbReference type="Proteomes" id="UP000254253">
    <property type="component" value="Unassembled WGS sequence"/>
</dbReference>
<dbReference type="AlphaFoldDB" id="A0A380U1L1"/>
<evidence type="ECO:0000259" key="7">
    <source>
        <dbReference type="Pfam" id="PF13508"/>
    </source>
</evidence>
<dbReference type="Pfam" id="PF13508">
    <property type="entry name" value="Acetyltransf_7"/>
    <property type="match status" value="1"/>
</dbReference>
<dbReference type="InterPro" id="IPR016181">
    <property type="entry name" value="Acyl_CoA_acyltransferase"/>
</dbReference>
<protein>
    <submittedName>
        <fullName evidence="8">N-acetyltransferase GCN5</fullName>
    </submittedName>
</protein>
<keyword evidence="4 8" id="KW-0808">Transferase</keyword>
<feature type="domain" description="N-acetyltransferase" evidence="7">
    <location>
        <begin position="41"/>
        <end position="142"/>
    </location>
</feature>
<proteinExistence type="inferred from homology"/>
<name>A0A380U1L1_ACTLI</name>
<reference evidence="8 9" key="1">
    <citation type="submission" date="2018-06" db="EMBL/GenBank/DDBJ databases">
        <authorList>
            <consortium name="Pathogen Informatics"/>
            <person name="Doyle S."/>
        </authorList>
    </citation>
    <scope>NUCLEOTIDE SEQUENCE [LARGE SCALE GENOMIC DNA]</scope>
    <source>
        <strain evidence="8 9">NCTC4191</strain>
    </source>
</reference>
<dbReference type="InterPro" id="IPR000182">
    <property type="entry name" value="GNAT_dom"/>
</dbReference>
<evidence type="ECO:0000313" key="9">
    <source>
        <dbReference type="Proteomes" id="UP000254253"/>
    </source>
</evidence>
<dbReference type="Gene3D" id="3.40.630.30">
    <property type="match status" value="1"/>
</dbReference>
<gene>
    <name evidence="8" type="ORF">NCTC4191_01698</name>
</gene>
<dbReference type="PANTHER" id="PTHR36449">
    <property type="entry name" value="ACETYLTRANSFERASE-RELATED"/>
    <property type="match status" value="1"/>
</dbReference>
<evidence type="ECO:0000256" key="3">
    <source>
        <dbReference type="ARBA" id="ARBA00022649"/>
    </source>
</evidence>
<dbReference type="SUPFAM" id="SSF55729">
    <property type="entry name" value="Acyl-CoA N-acyltransferases (Nat)"/>
    <property type="match status" value="1"/>
</dbReference>
<keyword evidence="3" id="KW-1277">Toxin-antitoxin system</keyword>
<comment type="catalytic activity">
    <reaction evidence="6">
        <text>glycyl-tRNA(Gly) + acetyl-CoA = N-acetylglycyl-tRNA(Gly) + CoA + H(+)</text>
        <dbReference type="Rhea" id="RHEA:81867"/>
        <dbReference type="Rhea" id="RHEA-COMP:9683"/>
        <dbReference type="Rhea" id="RHEA-COMP:19766"/>
        <dbReference type="ChEBI" id="CHEBI:15378"/>
        <dbReference type="ChEBI" id="CHEBI:57287"/>
        <dbReference type="ChEBI" id="CHEBI:57288"/>
        <dbReference type="ChEBI" id="CHEBI:78522"/>
        <dbReference type="ChEBI" id="CHEBI:232036"/>
    </reaction>
</comment>
<comment type="similarity">
    <text evidence="1">Belongs to the acetyltransferase family. GNAT subfamily.</text>
</comment>